<dbReference type="InterPro" id="IPR029052">
    <property type="entry name" value="Metallo-depent_PP-like"/>
</dbReference>
<reference evidence="1" key="1">
    <citation type="submission" date="2018-05" db="EMBL/GenBank/DDBJ databases">
        <authorList>
            <person name="Lanie J.A."/>
            <person name="Ng W.-L."/>
            <person name="Kazmierczak K.M."/>
            <person name="Andrzejewski T.M."/>
            <person name="Davidsen T.M."/>
            <person name="Wayne K.J."/>
            <person name="Tettelin H."/>
            <person name="Glass J.I."/>
            <person name="Rusch D."/>
            <person name="Podicherti R."/>
            <person name="Tsui H.-C.T."/>
            <person name="Winkler M.E."/>
        </authorList>
    </citation>
    <scope>NUCLEOTIDE SEQUENCE</scope>
</reference>
<protein>
    <recommendedName>
        <fullName evidence="2">PhoD-like phosphatase metallophosphatase domain-containing protein</fullName>
    </recommendedName>
</protein>
<dbReference type="PANTHER" id="PTHR33987">
    <property type="entry name" value="CALCINEURIN-LIKE METALLO-PHOSPHOESTERASE SUPERFAMILY PROTEIN"/>
    <property type="match status" value="1"/>
</dbReference>
<dbReference type="Gene3D" id="3.60.21.70">
    <property type="entry name" value="PhoD-like phosphatase"/>
    <property type="match status" value="1"/>
</dbReference>
<organism evidence="1">
    <name type="scientific">marine metagenome</name>
    <dbReference type="NCBI Taxonomy" id="408172"/>
    <lineage>
        <taxon>unclassified sequences</taxon>
        <taxon>metagenomes</taxon>
        <taxon>ecological metagenomes</taxon>
    </lineage>
</organism>
<accession>A0A382DWQ6</accession>
<evidence type="ECO:0008006" key="2">
    <source>
        <dbReference type="Google" id="ProtNLM"/>
    </source>
</evidence>
<dbReference type="InterPro" id="IPR038607">
    <property type="entry name" value="PhoD-like_sf"/>
</dbReference>
<dbReference type="SUPFAM" id="SSF56300">
    <property type="entry name" value="Metallo-dependent phosphatases"/>
    <property type="match status" value="1"/>
</dbReference>
<gene>
    <name evidence="1" type="ORF">METZ01_LOCUS195692</name>
</gene>
<dbReference type="AlphaFoldDB" id="A0A382DWQ6"/>
<sequence>MTKFSLKTLYLTFPLILSPFSLAEGDADSLTIGFGSCIDEARPQPIWEAIEKESLNDFFFMGDNVYGDMDSGELSKMGPAYAKQEENFPNWLLNLKPLAIWDDHDYGLNDGGSEYTLKKEAQKLFLDFWKIDIQDERHKREGIYFSENRQIKDKKILLIGLDTRYFRSPLEGEKRNYQSTS</sequence>
<dbReference type="PANTHER" id="PTHR33987:SF1">
    <property type="entry name" value="CALCINEURIN-LIKE METALLO-PHOSPHOESTERASE SUPERFAMILY PROTEIN"/>
    <property type="match status" value="1"/>
</dbReference>
<feature type="non-terminal residue" evidence="1">
    <location>
        <position position="181"/>
    </location>
</feature>
<evidence type="ECO:0000313" key="1">
    <source>
        <dbReference type="EMBL" id="SVB42838.1"/>
    </source>
</evidence>
<dbReference type="EMBL" id="UINC01041492">
    <property type="protein sequence ID" value="SVB42838.1"/>
    <property type="molecule type" value="Genomic_DNA"/>
</dbReference>
<name>A0A382DWQ6_9ZZZZ</name>
<proteinExistence type="predicted"/>